<gene>
    <name evidence="4" type="ORF">KT71_14119</name>
</gene>
<feature type="region of interest" description="Disordered" evidence="2">
    <location>
        <begin position="1"/>
        <end position="22"/>
    </location>
</feature>
<dbReference type="Pfam" id="PF12697">
    <property type="entry name" value="Abhydrolase_6"/>
    <property type="match status" value="1"/>
</dbReference>
<dbReference type="PRINTS" id="PR00412">
    <property type="entry name" value="EPOXHYDRLASE"/>
</dbReference>
<evidence type="ECO:0000256" key="2">
    <source>
        <dbReference type="SAM" id="MobiDB-lite"/>
    </source>
</evidence>
<dbReference type="Gene3D" id="3.40.50.1820">
    <property type="entry name" value="alpha/beta hydrolase"/>
    <property type="match status" value="1"/>
</dbReference>
<evidence type="ECO:0000313" key="5">
    <source>
        <dbReference type="Proteomes" id="UP000019205"/>
    </source>
</evidence>
<reference evidence="4 5" key="2">
    <citation type="journal article" date="2009" name="PLoS ONE">
        <title>The photosynthetic apparatus and its regulation in the aerobic gammaproteobacterium Congregibacter litoralis gen. nov., sp. nov.</title>
        <authorList>
            <person name="Spring S."/>
            <person name="Lunsdorf H."/>
            <person name="Fuchs B.M."/>
            <person name="Tindall B.J."/>
        </authorList>
    </citation>
    <scope>NUCLEOTIDE SEQUENCE [LARGE SCALE GENOMIC DNA]</scope>
    <source>
        <strain evidence="4">KT71</strain>
    </source>
</reference>
<protein>
    <submittedName>
        <fullName evidence="4">Putative hydrolase or acyltransferase (Alpha/beta hydrolase superfamily)</fullName>
    </submittedName>
</protein>
<evidence type="ECO:0000259" key="3">
    <source>
        <dbReference type="Pfam" id="PF12697"/>
    </source>
</evidence>
<comment type="caution">
    <text evidence="4">The sequence shown here is derived from an EMBL/GenBank/DDBJ whole genome shotgun (WGS) entry which is preliminary data.</text>
</comment>
<dbReference type="InterPro" id="IPR000073">
    <property type="entry name" value="AB_hydrolase_1"/>
</dbReference>
<name>A4A7R7_9GAMM</name>
<dbReference type="STRING" id="314285.KT71_14119"/>
<dbReference type="GO" id="GO:0016787">
    <property type="term" value="F:hydrolase activity"/>
    <property type="evidence" value="ECO:0007669"/>
    <property type="project" value="UniProtKB-KW"/>
</dbReference>
<dbReference type="PANTHER" id="PTHR46118">
    <property type="entry name" value="PROTEIN ABHD11"/>
    <property type="match status" value="1"/>
</dbReference>
<dbReference type="GO" id="GO:0016746">
    <property type="term" value="F:acyltransferase activity"/>
    <property type="evidence" value="ECO:0007669"/>
    <property type="project" value="UniProtKB-KW"/>
</dbReference>
<proteinExistence type="predicted"/>
<dbReference type="InterPro" id="IPR000639">
    <property type="entry name" value="Epox_hydrolase-like"/>
</dbReference>
<dbReference type="RefSeq" id="WP_023659642.1">
    <property type="nucleotide sequence ID" value="NZ_CM002299.1"/>
</dbReference>
<sequence length="282" mass="29767">MVTNLAENEEASGSDASSTANLHASVRGEGTPVVLLHGLFGMGSNLGGLARALAPEFEVHQLDLPNHGRSPWQARSSLDDLAASVGSYIQSKDLGAAALVGHSLGGKVAMQLALTHPRAVSALVVADIAPVVYPSSHDAVFAALGAVESAQPTSRAQAGEIMGKLLKEPALIPFLSLSLHRNEAGVYVWRFNVEALRENYAAFRAPPRGAPSPVPALFVYGQNSSYVDEAGMAAALGLFPGAEFAGIADTGHWLHAEKPTEFNAAVLDFLRRRKSSQRDNRR</sequence>
<evidence type="ECO:0000313" key="4">
    <source>
        <dbReference type="EMBL" id="EAQ97712.2"/>
    </source>
</evidence>
<feature type="domain" description="AB hydrolase-1" evidence="3">
    <location>
        <begin position="33"/>
        <end position="265"/>
    </location>
</feature>
<reference evidence="4 5" key="1">
    <citation type="journal article" date="2007" name="Proc. Natl. Acad. Sci. U.S.A.">
        <title>Characterization of a marine gammaproteobacterium capable of aerobic anoxygenic photosynthesis.</title>
        <authorList>
            <person name="Fuchs B.M."/>
            <person name="Spring S."/>
            <person name="Teeling H."/>
            <person name="Quast C."/>
            <person name="Wulf J."/>
            <person name="Schattenhofer M."/>
            <person name="Yan S."/>
            <person name="Ferriera S."/>
            <person name="Johnson J."/>
            <person name="Glockner F.O."/>
            <person name="Amann R."/>
        </authorList>
    </citation>
    <scope>NUCLEOTIDE SEQUENCE [LARGE SCALE GENOMIC DNA]</scope>
    <source>
        <strain evidence="4">KT71</strain>
    </source>
</reference>
<dbReference type="HOGENOM" id="CLU_020336_53_1_6"/>
<keyword evidence="1 4" id="KW-0378">Hydrolase</keyword>
<keyword evidence="4" id="KW-0012">Acyltransferase</keyword>
<dbReference type="Proteomes" id="UP000019205">
    <property type="component" value="Chromosome"/>
</dbReference>
<dbReference type="eggNOG" id="COG0596">
    <property type="taxonomic scope" value="Bacteria"/>
</dbReference>
<dbReference type="AlphaFoldDB" id="A4A7R7"/>
<dbReference type="PRINTS" id="PR00111">
    <property type="entry name" value="ABHYDROLASE"/>
</dbReference>
<dbReference type="PANTHER" id="PTHR46118:SF4">
    <property type="entry name" value="PROTEIN ABHD11"/>
    <property type="match status" value="1"/>
</dbReference>
<accession>A4A7R7</accession>
<dbReference type="SUPFAM" id="SSF53474">
    <property type="entry name" value="alpha/beta-Hydrolases"/>
    <property type="match status" value="1"/>
</dbReference>
<keyword evidence="5" id="KW-1185">Reference proteome</keyword>
<dbReference type="EMBL" id="AAOA02000001">
    <property type="protein sequence ID" value="EAQ97712.2"/>
    <property type="molecule type" value="Genomic_DNA"/>
</dbReference>
<organism evidence="4 5">
    <name type="scientific">Congregibacter litoralis KT71</name>
    <dbReference type="NCBI Taxonomy" id="314285"/>
    <lineage>
        <taxon>Bacteria</taxon>
        <taxon>Pseudomonadati</taxon>
        <taxon>Pseudomonadota</taxon>
        <taxon>Gammaproteobacteria</taxon>
        <taxon>Cellvibrionales</taxon>
        <taxon>Halieaceae</taxon>
        <taxon>Congregibacter</taxon>
    </lineage>
</organism>
<keyword evidence="4" id="KW-0808">Transferase</keyword>
<dbReference type="InterPro" id="IPR029058">
    <property type="entry name" value="AB_hydrolase_fold"/>
</dbReference>
<evidence type="ECO:0000256" key="1">
    <source>
        <dbReference type="ARBA" id="ARBA00022801"/>
    </source>
</evidence>